<evidence type="ECO:0000256" key="7">
    <source>
        <dbReference type="ARBA" id="ARBA00023244"/>
    </source>
</evidence>
<dbReference type="PRINTS" id="PR00151">
    <property type="entry name" value="PORPHBDMNASE"/>
</dbReference>
<dbReference type="PIRSF" id="PIRSF001438">
    <property type="entry name" value="4pyrrol_synth_OHMeBilane_synth"/>
    <property type="match status" value="1"/>
</dbReference>
<protein>
    <recommendedName>
        <fullName evidence="5 9">Hydroxymethylbilane synthase</fullName>
        <ecNumber evidence="5 9">2.5.1.61</ecNumber>
    </recommendedName>
</protein>
<dbReference type="InterPro" id="IPR022419">
    <property type="entry name" value="Porphobilin_deaminase_cofac_BS"/>
</dbReference>
<comment type="caution">
    <text evidence="11">The sequence shown here is derived from an EMBL/GenBank/DDBJ whole genome shotgun (WGS) entry which is preliminary data.</text>
</comment>
<dbReference type="AlphaFoldDB" id="A0A2W5TDJ0"/>
<comment type="cofactor">
    <cofactor evidence="1">
        <name>dipyrromethane</name>
        <dbReference type="ChEBI" id="CHEBI:60342"/>
    </cofactor>
</comment>
<dbReference type="EC" id="2.5.1.61" evidence="5 9"/>
<dbReference type="GO" id="GO:0006782">
    <property type="term" value="P:protoporphyrinogen IX biosynthetic process"/>
    <property type="evidence" value="ECO:0007669"/>
    <property type="project" value="UniProtKB-UniPathway"/>
</dbReference>
<evidence type="ECO:0000256" key="4">
    <source>
        <dbReference type="ARBA" id="ARBA00005638"/>
    </source>
</evidence>
<dbReference type="PANTHER" id="PTHR11557">
    <property type="entry name" value="PORPHOBILINOGEN DEAMINASE"/>
    <property type="match status" value="1"/>
</dbReference>
<name>A0A2W5TDJ0_9BACT</name>
<evidence type="ECO:0000313" key="11">
    <source>
        <dbReference type="EMBL" id="PZR13579.1"/>
    </source>
</evidence>
<dbReference type="Proteomes" id="UP000249061">
    <property type="component" value="Unassembled WGS sequence"/>
</dbReference>
<comment type="similarity">
    <text evidence="4">Belongs to the HMBS family.</text>
</comment>
<evidence type="ECO:0000259" key="10">
    <source>
        <dbReference type="Pfam" id="PF01379"/>
    </source>
</evidence>
<dbReference type="PROSITE" id="PS00533">
    <property type="entry name" value="PORPHOBILINOGEN_DEAM"/>
    <property type="match status" value="1"/>
</dbReference>
<evidence type="ECO:0000256" key="1">
    <source>
        <dbReference type="ARBA" id="ARBA00001916"/>
    </source>
</evidence>
<dbReference type="PANTHER" id="PTHR11557:SF0">
    <property type="entry name" value="PORPHOBILINOGEN DEAMINASE"/>
    <property type="match status" value="1"/>
</dbReference>
<feature type="domain" description="Porphobilinogen deaminase N-terminal" evidence="10">
    <location>
        <begin position="6"/>
        <end position="215"/>
    </location>
</feature>
<evidence type="ECO:0000256" key="5">
    <source>
        <dbReference type="ARBA" id="ARBA00012655"/>
    </source>
</evidence>
<dbReference type="GO" id="GO:0004418">
    <property type="term" value="F:hydroxymethylbilane synthase activity"/>
    <property type="evidence" value="ECO:0007669"/>
    <property type="project" value="UniProtKB-UniRule"/>
</dbReference>
<evidence type="ECO:0000256" key="3">
    <source>
        <dbReference type="ARBA" id="ARBA00004735"/>
    </source>
</evidence>
<organism evidence="11 12">
    <name type="scientific">Archangium gephyra</name>
    <dbReference type="NCBI Taxonomy" id="48"/>
    <lineage>
        <taxon>Bacteria</taxon>
        <taxon>Pseudomonadati</taxon>
        <taxon>Myxococcota</taxon>
        <taxon>Myxococcia</taxon>
        <taxon>Myxococcales</taxon>
        <taxon>Cystobacterineae</taxon>
        <taxon>Archangiaceae</taxon>
        <taxon>Archangium</taxon>
    </lineage>
</organism>
<evidence type="ECO:0000313" key="12">
    <source>
        <dbReference type="Proteomes" id="UP000249061"/>
    </source>
</evidence>
<proteinExistence type="inferred from homology"/>
<dbReference type="Gene3D" id="3.40.190.10">
    <property type="entry name" value="Periplasmic binding protein-like II"/>
    <property type="match status" value="2"/>
</dbReference>
<comment type="catalytic activity">
    <reaction evidence="8">
        <text>4 porphobilinogen + H2O = hydroxymethylbilane + 4 NH4(+)</text>
        <dbReference type="Rhea" id="RHEA:13185"/>
        <dbReference type="ChEBI" id="CHEBI:15377"/>
        <dbReference type="ChEBI" id="CHEBI:28938"/>
        <dbReference type="ChEBI" id="CHEBI:57845"/>
        <dbReference type="ChEBI" id="CHEBI:58126"/>
        <dbReference type="EC" id="2.5.1.61"/>
    </reaction>
</comment>
<evidence type="ECO:0000256" key="6">
    <source>
        <dbReference type="ARBA" id="ARBA00022679"/>
    </source>
</evidence>
<dbReference type="SUPFAM" id="SSF53850">
    <property type="entry name" value="Periplasmic binding protein-like II"/>
    <property type="match status" value="1"/>
</dbReference>
<reference evidence="11 12" key="1">
    <citation type="submission" date="2017-08" db="EMBL/GenBank/DDBJ databases">
        <title>Infants hospitalized years apart are colonized by the same room-sourced microbial strains.</title>
        <authorList>
            <person name="Brooks B."/>
            <person name="Olm M.R."/>
            <person name="Firek B.A."/>
            <person name="Baker R."/>
            <person name="Thomas B.C."/>
            <person name="Morowitz M.J."/>
            <person name="Banfield J.F."/>
        </authorList>
    </citation>
    <scope>NUCLEOTIDE SEQUENCE [LARGE SCALE GENOMIC DNA]</scope>
    <source>
        <strain evidence="11">S2_003_000_R2_14</strain>
    </source>
</reference>
<dbReference type="InterPro" id="IPR022417">
    <property type="entry name" value="Porphobilin_deaminase_N"/>
</dbReference>
<sequence length="306" mass="32903">MKRFIAGTRGSALALWQTRHVAALLAARGVESGERIITTQGDIDQSARLVGKLEKGFFTQELEAALHAKEIDWAVHSLKDLPTRMPAGLVLGAVLERAPAADLVLVRPGSVDDTQVIPVKSGGRVGSSSLRRESLLRHFGPSLSAQPLRGNVPTRVQKLADGQYDAIVLAEAGVTRLALDLSAFAVFRLNPVRWQCAPGQGAVAVQCRADDDATRDVLSRIDHAHTGRATGLERDFLRILEGGCTTPFGCFVDGSRASLGIASEAGWRSLRIDIPVSPDGAWLQARLDELNAAPLEVGNDWLTRRV</sequence>
<dbReference type="EMBL" id="QFQP01000009">
    <property type="protein sequence ID" value="PZR13579.1"/>
    <property type="molecule type" value="Genomic_DNA"/>
</dbReference>
<dbReference type="UniPathway" id="UPA00251">
    <property type="reaction ID" value="UER00319"/>
</dbReference>
<keyword evidence="6" id="KW-0808">Transferase</keyword>
<comment type="function">
    <text evidence="2">Tetrapolymerization of the monopyrrole PBG into the hydroxymethylbilane pre-uroporphyrinogen in several discrete steps.</text>
</comment>
<dbReference type="InterPro" id="IPR000860">
    <property type="entry name" value="HemC"/>
</dbReference>
<evidence type="ECO:0000256" key="9">
    <source>
        <dbReference type="NCBIfam" id="TIGR00212"/>
    </source>
</evidence>
<evidence type="ECO:0000256" key="2">
    <source>
        <dbReference type="ARBA" id="ARBA00002869"/>
    </source>
</evidence>
<evidence type="ECO:0000256" key="8">
    <source>
        <dbReference type="ARBA" id="ARBA00048169"/>
    </source>
</evidence>
<dbReference type="InterPro" id="IPR036803">
    <property type="entry name" value="Porphobilinogen_deaminase_C_sf"/>
</dbReference>
<keyword evidence="7" id="KW-0627">Porphyrin biosynthesis</keyword>
<dbReference type="GO" id="GO:0005737">
    <property type="term" value="C:cytoplasm"/>
    <property type="evidence" value="ECO:0007669"/>
    <property type="project" value="UniProtKB-UniRule"/>
</dbReference>
<gene>
    <name evidence="11" type="ORF">DI536_12585</name>
</gene>
<dbReference type="NCBIfam" id="TIGR00212">
    <property type="entry name" value="hemC"/>
    <property type="match status" value="1"/>
</dbReference>
<accession>A0A2W5TDJ0</accession>
<dbReference type="SUPFAM" id="SSF54782">
    <property type="entry name" value="Porphobilinogen deaminase (hydroxymethylbilane synthase), C-terminal domain"/>
    <property type="match status" value="1"/>
</dbReference>
<comment type="pathway">
    <text evidence="3">Porphyrin-containing compound metabolism; protoporphyrin-IX biosynthesis; coproporphyrinogen-III from 5-aminolevulinate: step 2/4.</text>
</comment>
<dbReference type="Pfam" id="PF01379">
    <property type="entry name" value="Porphobil_deam"/>
    <property type="match status" value="1"/>
</dbReference>